<proteinExistence type="predicted"/>
<gene>
    <name evidence="1" type="ORF">UFOVP174_48</name>
</gene>
<organism evidence="1">
    <name type="scientific">uncultured Caudovirales phage</name>
    <dbReference type="NCBI Taxonomy" id="2100421"/>
    <lineage>
        <taxon>Viruses</taxon>
        <taxon>Duplodnaviria</taxon>
        <taxon>Heunggongvirae</taxon>
        <taxon>Uroviricota</taxon>
        <taxon>Caudoviricetes</taxon>
        <taxon>Peduoviridae</taxon>
        <taxon>Maltschvirus</taxon>
        <taxon>Maltschvirus maltsch</taxon>
    </lineage>
</organism>
<evidence type="ECO:0000313" key="1">
    <source>
        <dbReference type="EMBL" id="CAB5195021.1"/>
    </source>
</evidence>
<reference evidence="1" key="1">
    <citation type="submission" date="2020-05" db="EMBL/GenBank/DDBJ databases">
        <authorList>
            <person name="Chiriac C."/>
            <person name="Salcher M."/>
            <person name="Ghai R."/>
            <person name="Kavagutti S V."/>
        </authorList>
    </citation>
    <scope>NUCLEOTIDE SEQUENCE</scope>
</reference>
<protein>
    <submittedName>
        <fullName evidence="1">Uncharacterized protein</fullName>
    </submittedName>
</protein>
<dbReference type="EMBL" id="LR798216">
    <property type="protein sequence ID" value="CAB5195021.1"/>
    <property type="molecule type" value="Genomic_DNA"/>
</dbReference>
<name>A0A6J7WF98_9CAUD</name>
<sequence length="639" mass="70656">MAYYNKYKFTFATRSNKTAYLYLQEDLGSAPTVIEYPGKNLNLQYIPNSDDPFEPIFASQLGVSIDVTDNISNIPDLTTLNDRKYFAKLYLDATLEWCGWVLSDGASISYSTGRKMMSFNAIDGLGMLDKIPLPIATSTDINAINTLLYFIRLCLNSNGFPINPNIMTVCSYYAAGMTDRTTNSYSEPFNQAYLPYRTFIETGVTYISCLQVLSNIVKSFGCRLFQAGGKWWIVAVNQFANQNNWYTEYTYTGTVAGSGSNLNTLSTIQAYTGNTSRLYFIENSQTKLLKKGFNKIEDNYEIKMTPNYFSNGNFRPYVLAQASNWLAQWNGGAGNSVTIVDNPSESFASYRLNVNNSTGSNAWIETNPSSLIKIPATSVLEISWIFQGQDLSASPRGVVYLTLSDGISVYYWNGTIWTTSSQFMTVPAYSGAAGGDTINNYSFKTLVTPIAGQLKFKFSLEDGTGRFAQISNIKLAITSSVKSIYYYSYISTNLDYVKTIDIPYGALSANTINPIETGMIMLSNNTYAGGWYEYGGATTYGSLLKLLMQKYTNIYGKNIINLDCDLSSFSTANGILNASKLFKATDTDPSSINIASNSYMLGNSTTDYASDRTNATLLQISNTNITATIDSETSFNDLI</sequence>
<accession>A0A6J7WF98</accession>